<dbReference type="Pfam" id="PF19675">
    <property type="entry name" value="ORC3_ins"/>
    <property type="match status" value="1"/>
</dbReference>
<sequence length="706" mass="81458">MNTAGSVSKGCFAFKGKKKQANVDEYLPESKNIAVKKCHQRFNQMWEEVYTQVQILQSDFNSNIFDELLKFAENSHTGFSLEGRDTKKLLVEIPAVALVTGVNTPDHSTMFANLVSMLRERVTPLVTILKSKDCQNVKSILSRTLTQLMDSHCVADFDDEDEDGTAVNTVNTKSLPLTLSSLAKWYRNKFLDQPSSPKKRKSVDGKCFEHKALPPVVIVMEDFENFLPKVVQDFLLISSNYISHLPLVFIFGIATSVSAIHRLLPNEVSSLLCMEKFQAPPSTEYLTLVINQILMTARYPFKLGRGVFQLLLDIFLYYDFSVLNFIQALRFTMLEHYSSQPLSYLCCNYDDVQDAVKQTDADSLERLRQLPSFMRYVEGCSTKEQPDLLLNEKFTKERVVRLIEDINEYHTNFFPILSCLHVLVGKLPGYPLGKQLREVYSLCLDVNLQENEDFKHARDLLRMLSKDEWKNLLVQCIEKHQNESQLKDVMTELEKFVNRIDHIDEVVEEEEESEQPANDDALPYRTSLHQLRQKLQDMSKKQKKLSPYEKLRDEIVGFYDDLFAKHLVCPTKLPLHEIFYYNSTRHLKQRLNASPRSSLQMALSNPHYYLQCQCCSLEKSALSGTMPDTCIVYKLHLECGQLINLYDWMQAFLTVVQPEEEVDVKEPNYKMQARFIQAVSQLQFLGFVKPTKRKTDHVARLTWGGC</sequence>
<name>A0A9D4D724_DREPO</name>
<dbReference type="GO" id="GO:0005664">
    <property type="term" value="C:nuclear origin of replication recognition complex"/>
    <property type="evidence" value="ECO:0007669"/>
    <property type="project" value="InterPro"/>
</dbReference>
<dbReference type="PANTHER" id="PTHR12748:SF0">
    <property type="entry name" value="ORIGIN RECOGNITION COMPLEX SUBUNIT 3"/>
    <property type="match status" value="1"/>
</dbReference>
<dbReference type="InterPro" id="IPR045667">
    <property type="entry name" value="ORC3_N"/>
</dbReference>
<evidence type="ECO:0000259" key="11">
    <source>
        <dbReference type="Pfam" id="PF18137"/>
    </source>
</evidence>
<evidence type="ECO:0000256" key="3">
    <source>
        <dbReference type="ARBA" id="ARBA00019085"/>
    </source>
</evidence>
<comment type="similarity">
    <text evidence="2">Belongs to the ORC3 family.</text>
</comment>
<keyword evidence="7" id="KW-0539">Nucleus</keyword>
<evidence type="ECO:0000256" key="1">
    <source>
        <dbReference type="ARBA" id="ARBA00004123"/>
    </source>
</evidence>
<keyword evidence="14" id="KW-1185">Reference proteome</keyword>
<evidence type="ECO:0000259" key="12">
    <source>
        <dbReference type="Pfam" id="PF19675"/>
    </source>
</evidence>
<evidence type="ECO:0000256" key="2">
    <source>
        <dbReference type="ARBA" id="ARBA00010977"/>
    </source>
</evidence>
<feature type="domain" description="Origin recognition complex subunit 3 N-terminal" evidence="10">
    <location>
        <begin position="6"/>
        <end position="345"/>
    </location>
</feature>
<comment type="subcellular location">
    <subcellularLocation>
        <location evidence="1">Nucleus</location>
    </subcellularLocation>
</comment>
<comment type="function">
    <text evidence="9">Component of the origin recognition complex (ORC) that binds origins of replication. DNA-binding is ATP-dependent. The specific DNA sequences that define origins of replication have not been identified yet. ORC is required to assemble the pre-replication complex necessary to initiate DNA replication. Binds histone H3 and H4 trimethylation marks H3K9me3, H3K27me3 and H4K20me3.</text>
</comment>
<dbReference type="AlphaFoldDB" id="A0A9D4D724"/>
<feature type="domain" description="Origin recognition complex subunit 3 insertion" evidence="12">
    <location>
        <begin position="360"/>
        <end position="583"/>
    </location>
</feature>
<dbReference type="EMBL" id="JAIWYP010000011">
    <property type="protein sequence ID" value="KAH3739332.1"/>
    <property type="molecule type" value="Genomic_DNA"/>
</dbReference>
<reference evidence="13" key="1">
    <citation type="journal article" date="2019" name="bioRxiv">
        <title>The Genome of the Zebra Mussel, Dreissena polymorpha: A Resource for Invasive Species Research.</title>
        <authorList>
            <person name="McCartney M.A."/>
            <person name="Auch B."/>
            <person name="Kono T."/>
            <person name="Mallez S."/>
            <person name="Zhang Y."/>
            <person name="Obille A."/>
            <person name="Becker A."/>
            <person name="Abrahante J.E."/>
            <person name="Garbe J."/>
            <person name="Badalamenti J.P."/>
            <person name="Herman A."/>
            <person name="Mangelson H."/>
            <person name="Liachko I."/>
            <person name="Sullivan S."/>
            <person name="Sone E.D."/>
            <person name="Koren S."/>
            <person name="Silverstein K.A.T."/>
            <person name="Beckman K.B."/>
            <person name="Gohl D.M."/>
        </authorList>
    </citation>
    <scope>NUCLEOTIDE SEQUENCE</scope>
    <source>
        <strain evidence="13">Duluth1</strain>
        <tissue evidence="13">Whole animal</tissue>
    </source>
</reference>
<dbReference type="InterPro" id="IPR020795">
    <property type="entry name" value="ORC3"/>
</dbReference>
<comment type="subunit">
    <text evidence="8">Component of ORC, a complex composed of at least 6 subunits: ORC1, ORC2, ORC3, ORC4, ORC5 and ORC6. ORC is regulated in a cell-cycle dependent manner. It is sequentially assembled at the exit from anaphase of mitosis and disassembled as cells enter S phase.</text>
</comment>
<evidence type="ECO:0000256" key="4">
    <source>
        <dbReference type="ARBA" id="ARBA00022553"/>
    </source>
</evidence>
<proteinExistence type="inferred from homology"/>
<evidence type="ECO:0000259" key="10">
    <source>
        <dbReference type="Pfam" id="PF07034"/>
    </source>
</evidence>
<organism evidence="13 14">
    <name type="scientific">Dreissena polymorpha</name>
    <name type="common">Zebra mussel</name>
    <name type="synonym">Mytilus polymorpha</name>
    <dbReference type="NCBI Taxonomy" id="45954"/>
    <lineage>
        <taxon>Eukaryota</taxon>
        <taxon>Metazoa</taxon>
        <taxon>Spiralia</taxon>
        <taxon>Lophotrochozoa</taxon>
        <taxon>Mollusca</taxon>
        <taxon>Bivalvia</taxon>
        <taxon>Autobranchia</taxon>
        <taxon>Heteroconchia</taxon>
        <taxon>Euheterodonta</taxon>
        <taxon>Imparidentia</taxon>
        <taxon>Neoheterodontei</taxon>
        <taxon>Myida</taxon>
        <taxon>Dreissenoidea</taxon>
        <taxon>Dreissenidae</taxon>
        <taxon>Dreissena</taxon>
    </lineage>
</organism>
<protein>
    <recommendedName>
        <fullName evidence="3">Origin recognition complex subunit 3</fullName>
    </recommendedName>
</protein>
<reference evidence="13" key="2">
    <citation type="submission" date="2020-11" db="EMBL/GenBank/DDBJ databases">
        <authorList>
            <person name="McCartney M.A."/>
            <person name="Auch B."/>
            <person name="Kono T."/>
            <person name="Mallez S."/>
            <person name="Becker A."/>
            <person name="Gohl D.M."/>
            <person name="Silverstein K.A.T."/>
            <person name="Koren S."/>
            <person name="Bechman K.B."/>
            <person name="Herman A."/>
            <person name="Abrahante J.E."/>
            <person name="Garbe J."/>
        </authorList>
    </citation>
    <scope>NUCLEOTIDE SEQUENCE</scope>
    <source>
        <strain evidence="13">Duluth1</strain>
        <tissue evidence="13">Whole animal</tissue>
    </source>
</reference>
<dbReference type="InterPro" id="IPR040855">
    <property type="entry name" value="ORC_WH_C"/>
</dbReference>
<dbReference type="OrthoDB" id="10265211at2759"/>
<evidence type="ECO:0000313" key="14">
    <source>
        <dbReference type="Proteomes" id="UP000828390"/>
    </source>
</evidence>
<dbReference type="InterPro" id="IPR045663">
    <property type="entry name" value="ORC3_ins"/>
</dbReference>
<dbReference type="Pfam" id="PF07034">
    <property type="entry name" value="ORC3_N"/>
    <property type="match status" value="1"/>
</dbReference>
<dbReference type="GO" id="GO:0006270">
    <property type="term" value="P:DNA replication initiation"/>
    <property type="evidence" value="ECO:0007669"/>
    <property type="project" value="TreeGrafter"/>
</dbReference>
<evidence type="ECO:0000256" key="5">
    <source>
        <dbReference type="ARBA" id="ARBA00022705"/>
    </source>
</evidence>
<dbReference type="PANTHER" id="PTHR12748">
    <property type="entry name" value="ORIGIN RECOGNITION COMPLEX SUBUNIT 3"/>
    <property type="match status" value="1"/>
</dbReference>
<evidence type="ECO:0000256" key="7">
    <source>
        <dbReference type="ARBA" id="ARBA00023242"/>
    </source>
</evidence>
<keyword evidence="6" id="KW-0238">DNA-binding</keyword>
<dbReference type="Pfam" id="PF18137">
    <property type="entry name" value="WHD_ORC"/>
    <property type="match status" value="1"/>
</dbReference>
<comment type="caution">
    <text evidence="13">The sequence shown here is derived from an EMBL/GenBank/DDBJ whole genome shotgun (WGS) entry which is preliminary data.</text>
</comment>
<keyword evidence="4" id="KW-0597">Phosphoprotein</keyword>
<dbReference type="GO" id="GO:0031261">
    <property type="term" value="C:DNA replication preinitiation complex"/>
    <property type="evidence" value="ECO:0007669"/>
    <property type="project" value="TreeGrafter"/>
</dbReference>
<evidence type="ECO:0000256" key="8">
    <source>
        <dbReference type="ARBA" id="ARBA00026084"/>
    </source>
</evidence>
<dbReference type="Proteomes" id="UP000828390">
    <property type="component" value="Unassembled WGS sequence"/>
</dbReference>
<feature type="domain" description="Origin recognition complex subunit 3 winged helix C-terminal" evidence="11">
    <location>
        <begin position="596"/>
        <end position="703"/>
    </location>
</feature>
<evidence type="ECO:0000313" key="13">
    <source>
        <dbReference type="EMBL" id="KAH3739332.1"/>
    </source>
</evidence>
<dbReference type="CDD" id="cd20704">
    <property type="entry name" value="Orc3"/>
    <property type="match status" value="2"/>
</dbReference>
<keyword evidence="5" id="KW-0235">DNA replication</keyword>
<accession>A0A9D4D724</accession>
<dbReference type="GO" id="GO:0003688">
    <property type="term" value="F:DNA replication origin binding"/>
    <property type="evidence" value="ECO:0007669"/>
    <property type="project" value="TreeGrafter"/>
</dbReference>
<dbReference type="GO" id="GO:0005656">
    <property type="term" value="C:nuclear pre-replicative complex"/>
    <property type="evidence" value="ECO:0007669"/>
    <property type="project" value="TreeGrafter"/>
</dbReference>
<gene>
    <name evidence="13" type="ORF">DPMN_045984</name>
</gene>
<evidence type="ECO:0000256" key="9">
    <source>
        <dbReference type="ARBA" id="ARBA00045241"/>
    </source>
</evidence>
<evidence type="ECO:0000256" key="6">
    <source>
        <dbReference type="ARBA" id="ARBA00023125"/>
    </source>
</evidence>